<evidence type="ECO:0000313" key="4">
    <source>
        <dbReference type="Proteomes" id="UP000053260"/>
    </source>
</evidence>
<keyword evidence="2" id="KW-0812">Transmembrane</keyword>
<dbReference type="OrthoDB" id="9808778at2"/>
<dbReference type="RefSeq" id="WP_067016150.1">
    <property type="nucleotide sequence ID" value="NZ_KQ949076.1"/>
</dbReference>
<feature type="transmembrane region" description="Helical" evidence="2">
    <location>
        <begin position="49"/>
        <end position="71"/>
    </location>
</feature>
<name>A0A101V4Q9_9ACTN</name>
<keyword evidence="4" id="KW-1185">Reference proteome</keyword>
<dbReference type="Proteomes" id="UP000053260">
    <property type="component" value="Unassembled WGS sequence"/>
</dbReference>
<keyword evidence="2" id="KW-1133">Transmembrane helix</keyword>
<sequence length="417" mass="44757">MTEQGEQREQTSGPVRDMLVARADKVSVPDGWADRVLGDGRRVVGRRRFAAAAAAVAAVAAVAVAVPLSGLPTSDAQPPASSRPEWAVRDSVPKELRKLPMGPDTQVPYGTGGGDGETSRQVMLGGKVFSVPDKYDGFRIWRAGDRGFVYLAQESSSVTVVAYVDADGSTKELERTADGQHTTQLNVSADGRFAAWTVHPTEGRSVVVKRADLTTGKVDSRTYEGVDSVYGFAGHDVLVEWNGLIQNVGSLDQDKTAWPSADLNKHQAGLSIVGDSVLLRVPNDCLRSYALSQSEKQRWELCDETGEMRFSPDGRRIADARGDGSLVVHDASSGEVTAELRAASRVHVQGMVWESDDQLLLGLAEQEWPEGYGNGKKVSLVALPYGPTYLVRCHVKRESCELVDTGGSITAFPGSAS</sequence>
<dbReference type="AlphaFoldDB" id="A0A101V4Q9"/>
<evidence type="ECO:0000313" key="3">
    <source>
        <dbReference type="EMBL" id="KUO22480.1"/>
    </source>
</evidence>
<dbReference type="STRING" id="909626.AQJ91_03320"/>
<dbReference type="EMBL" id="LMXB01000014">
    <property type="protein sequence ID" value="KUO22480.1"/>
    <property type="molecule type" value="Genomic_DNA"/>
</dbReference>
<dbReference type="PROSITE" id="PS51318">
    <property type="entry name" value="TAT"/>
    <property type="match status" value="1"/>
</dbReference>
<proteinExistence type="predicted"/>
<evidence type="ECO:0000256" key="2">
    <source>
        <dbReference type="SAM" id="Phobius"/>
    </source>
</evidence>
<dbReference type="Gene3D" id="2.130.10.10">
    <property type="entry name" value="YVTN repeat-like/Quinoprotein amine dehydrogenase"/>
    <property type="match status" value="1"/>
</dbReference>
<comment type="caution">
    <text evidence="3">The sequence shown here is derived from an EMBL/GenBank/DDBJ whole genome shotgun (WGS) entry which is preliminary data.</text>
</comment>
<dbReference type="InterPro" id="IPR015943">
    <property type="entry name" value="WD40/YVTN_repeat-like_dom_sf"/>
</dbReference>
<feature type="region of interest" description="Disordered" evidence="1">
    <location>
        <begin position="1"/>
        <end position="22"/>
    </location>
</feature>
<dbReference type="SUPFAM" id="SSF50969">
    <property type="entry name" value="YVTN repeat-like/Quinoprotein amine dehydrogenase"/>
    <property type="match status" value="1"/>
</dbReference>
<gene>
    <name evidence="3" type="ORF">AQJ91_03320</name>
</gene>
<protein>
    <recommendedName>
        <fullName evidence="5">WD40 repeat domain-containing protein</fullName>
    </recommendedName>
</protein>
<dbReference type="InterPro" id="IPR011044">
    <property type="entry name" value="Quino_amine_DH_bsu"/>
</dbReference>
<keyword evidence="2" id="KW-0472">Membrane</keyword>
<reference evidence="3 4" key="1">
    <citation type="submission" date="2015-10" db="EMBL/GenBank/DDBJ databases">
        <title>Draft genome sequence of Streptomyces sp. RV15, isolated from a marine sponge.</title>
        <authorList>
            <person name="Ruckert C."/>
            <person name="Abdelmohsen U.R."/>
            <person name="Winkler A."/>
            <person name="Hentschel U."/>
            <person name="Kalinowski J."/>
            <person name="Kampfer P."/>
            <person name="Glaeser S."/>
        </authorList>
    </citation>
    <scope>NUCLEOTIDE SEQUENCE [LARGE SCALE GENOMIC DNA]</scope>
    <source>
        <strain evidence="3 4">RV15</strain>
    </source>
</reference>
<organism evidence="3 4">
    <name type="scientific">Streptomyces dysideae</name>
    <dbReference type="NCBI Taxonomy" id="909626"/>
    <lineage>
        <taxon>Bacteria</taxon>
        <taxon>Bacillati</taxon>
        <taxon>Actinomycetota</taxon>
        <taxon>Actinomycetes</taxon>
        <taxon>Kitasatosporales</taxon>
        <taxon>Streptomycetaceae</taxon>
        <taxon>Streptomyces</taxon>
    </lineage>
</organism>
<evidence type="ECO:0008006" key="5">
    <source>
        <dbReference type="Google" id="ProtNLM"/>
    </source>
</evidence>
<evidence type="ECO:0000256" key="1">
    <source>
        <dbReference type="SAM" id="MobiDB-lite"/>
    </source>
</evidence>
<dbReference type="InterPro" id="IPR006311">
    <property type="entry name" value="TAT_signal"/>
</dbReference>
<feature type="region of interest" description="Disordered" evidence="1">
    <location>
        <begin position="97"/>
        <end position="116"/>
    </location>
</feature>
<accession>A0A101V4Q9</accession>